<evidence type="ECO:0000313" key="3">
    <source>
        <dbReference type="Proteomes" id="UP000094043"/>
    </source>
</evidence>
<sequence>MGHLEDVYQIINTDRQHNYPFIFTLSSSLNTTQDTPPQNSLSKPLLDTKKLSRQKKLRYWIKHKTLNSKNLNPVKFAKAVYSNSTSWLGEKTFPNLFLKICKLWMIVAVGALVMPLIVWIMIFIENTKTFNDTMHHYLGNDQRIYDRMDNDHNAGYVGNTNIPKHLGGVVFAAVFDVAMWILIIIAACSDLFWRFPICKQLIDAFHAPGLYDTRGHGEIEYFFLVANVFLKLFIVAATGSQTYTGLYPDNNQVDTPLFCLYAVMILLASTIFTLPALMFLLQDLKKQEKQQSSKA</sequence>
<keyword evidence="3" id="KW-1185">Reference proteome</keyword>
<dbReference type="RefSeq" id="XP_066069921.1">
    <property type="nucleotide sequence ID" value="XM_066213824.1"/>
</dbReference>
<feature type="transmembrane region" description="Helical" evidence="1">
    <location>
        <begin position="260"/>
        <end position="281"/>
    </location>
</feature>
<organism evidence="2 3">
    <name type="scientific">Cryptococcus depauperatus CBS 7841</name>
    <dbReference type="NCBI Taxonomy" id="1295531"/>
    <lineage>
        <taxon>Eukaryota</taxon>
        <taxon>Fungi</taxon>
        <taxon>Dikarya</taxon>
        <taxon>Basidiomycota</taxon>
        <taxon>Agaricomycotina</taxon>
        <taxon>Tremellomycetes</taxon>
        <taxon>Tremellales</taxon>
        <taxon>Cryptococcaceae</taxon>
        <taxon>Cryptococcus</taxon>
    </lineage>
</organism>
<dbReference type="AlphaFoldDB" id="A0AAJ8M341"/>
<feature type="transmembrane region" description="Helical" evidence="1">
    <location>
        <begin position="169"/>
        <end position="193"/>
    </location>
</feature>
<dbReference type="EMBL" id="CP143788">
    <property type="protein sequence ID" value="WVN89221.1"/>
    <property type="molecule type" value="Genomic_DNA"/>
</dbReference>
<keyword evidence="1" id="KW-0812">Transmembrane</keyword>
<feature type="transmembrane region" description="Helical" evidence="1">
    <location>
        <begin position="103"/>
        <end position="124"/>
    </location>
</feature>
<dbReference type="KEGG" id="cdep:91088649"/>
<protein>
    <submittedName>
        <fullName evidence="2">Uncharacterized protein</fullName>
    </submittedName>
</protein>
<name>A0AAJ8M341_9TREE</name>
<evidence type="ECO:0000313" key="2">
    <source>
        <dbReference type="EMBL" id="WVN89221.1"/>
    </source>
</evidence>
<dbReference type="Proteomes" id="UP000094043">
    <property type="component" value="Chromosome 5"/>
</dbReference>
<dbReference type="GeneID" id="91088649"/>
<reference evidence="2" key="2">
    <citation type="journal article" date="2022" name="Elife">
        <title>Obligate sexual reproduction of a homothallic fungus closely related to the Cryptococcus pathogenic species complex.</title>
        <authorList>
            <person name="Passer A.R."/>
            <person name="Clancey S.A."/>
            <person name="Shea T."/>
            <person name="David-Palma M."/>
            <person name="Averette A.F."/>
            <person name="Boekhout T."/>
            <person name="Porcel B.M."/>
            <person name="Nowrousian M."/>
            <person name="Cuomo C.A."/>
            <person name="Sun S."/>
            <person name="Heitman J."/>
            <person name="Coelho M.A."/>
        </authorList>
    </citation>
    <scope>NUCLEOTIDE SEQUENCE</scope>
    <source>
        <strain evidence="2">CBS 7841</strain>
    </source>
</reference>
<accession>A0AAJ8M341</accession>
<keyword evidence="1" id="KW-1133">Transmembrane helix</keyword>
<reference evidence="2" key="3">
    <citation type="submission" date="2024-01" db="EMBL/GenBank/DDBJ databases">
        <authorList>
            <person name="Coelho M.A."/>
            <person name="David-Palma M."/>
            <person name="Shea T."/>
            <person name="Sun S."/>
            <person name="Cuomo C.A."/>
            <person name="Heitman J."/>
        </authorList>
    </citation>
    <scope>NUCLEOTIDE SEQUENCE</scope>
    <source>
        <strain evidence="2">CBS 7841</strain>
    </source>
</reference>
<proteinExistence type="predicted"/>
<keyword evidence="1" id="KW-0472">Membrane</keyword>
<reference evidence="2" key="1">
    <citation type="submission" date="2016-06" db="EMBL/GenBank/DDBJ databases">
        <authorList>
            <person name="Cuomo C."/>
            <person name="Litvintseva A."/>
            <person name="Heitman J."/>
            <person name="Chen Y."/>
            <person name="Sun S."/>
            <person name="Springer D."/>
            <person name="Dromer F."/>
            <person name="Young S."/>
            <person name="Zeng Q."/>
            <person name="Chapman S."/>
            <person name="Gujja S."/>
            <person name="Saif S."/>
            <person name="Birren B."/>
        </authorList>
    </citation>
    <scope>NUCLEOTIDE SEQUENCE</scope>
    <source>
        <strain evidence="2">CBS 7841</strain>
    </source>
</reference>
<feature type="transmembrane region" description="Helical" evidence="1">
    <location>
        <begin position="221"/>
        <end position="240"/>
    </location>
</feature>
<gene>
    <name evidence="2" type="ORF">L203_104439</name>
</gene>
<evidence type="ECO:0000256" key="1">
    <source>
        <dbReference type="SAM" id="Phobius"/>
    </source>
</evidence>